<dbReference type="Pfam" id="PF03372">
    <property type="entry name" value="Exo_endo_phos"/>
    <property type="match status" value="1"/>
</dbReference>
<evidence type="ECO:0000256" key="8">
    <source>
        <dbReference type="SAM" id="SignalP"/>
    </source>
</evidence>
<dbReference type="InterPro" id="IPR005135">
    <property type="entry name" value="Endo/exonuclease/phosphatase"/>
</dbReference>
<dbReference type="PANTHER" id="PTHR38481">
    <property type="entry name" value="HYALURONATE LYASE"/>
    <property type="match status" value="1"/>
</dbReference>
<dbReference type="InterPro" id="IPR038970">
    <property type="entry name" value="Lyase_8"/>
</dbReference>
<feature type="domain" description="F5/8 type C" evidence="9">
    <location>
        <begin position="484"/>
        <end position="635"/>
    </location>
</feature>
<keyword evidence="4" id="KW-0326">Glycosidase</keyword>
<comment type="similarity">
    <text evidence="1">Belongs to the polysaccharide lyase 8 family.</text>
</comment>
<dbReference type="InterPro" id="IPR003159">
    <property type="entry name" value="Lyase_8_central_dom"/>
</dbReference>
<dbReference type="InterPro" id="IPR036691">
    <property type="entry name" value="Endo/exonu/phosph_ase_sf"/>
</dbReference>
<feature type="active site" evidence="5">
    <location>
        <position position="1046"/>
    </location>
</feature>
<evidence type="ECO:0000259" key="9">
    <source>
        <dbReference type="PROSITE" id="PS50022"/>
    </source>
</evidence>
<evidence type="ECO:0000256" key="2">
    <source>
        <dbReference type="ARBA" id="ARBA00022729"/>
    </source>
</evidence>
<dbReference type="InterPro" id="IPR011071">
    <property type="entry name" value="Lyase_8-like_C"/>
</dbReference>
<dbReference type="Gene3D" id="2.60.40.1080">
    <property type="match status" value="2"/>
</dbReference>
<dbReference type="InterPro" id="IPR012970">
    <property type="entry name" value="Lyase_8_alpha_N"/>
</dbReference>
<evidence type="ECO:0000313" key="11">
    <source>
        <dbReference type="Proteomes" id="UP000824017"/>
    </source>
</evidence>
<dbReference type="Proteomes" id="UP000824017">
    <property type="component" value="Unassembled WGS sequence"/>
</dbReference>
<dbReference type="GO" id="GO:0005975">
    <property type="term" value="P:carbohydrate metabolic process"/>
    <property type="evidence" value="ECO:0007669"/>
    <property type="project" value="InterPro"/>
</dbReference>
<dbReference type="InterPro" id="IPR008979">
    <property type="entry name" value="Galactose-bd-like_sf"/>
</dbReference>
<dbReference type="SUPFAM" id="SSF49373">
    <property type="entry name" value="Invasin/intimin cell-adhesion fragments"/>
    <property type="match status" value="2"/>
</dbReference>
<organism evidence="10 11">
    <name type="scientific">Candidatus Mediterraneibacter stercorigallinarum</name>
    <dbReference type="NCBI Taxonomy" id="2838686"/>
    <lineage>
        <taxon>Bacteria</taxon>
        <taxon>Bacillati</taxon>
        <taxon>Bacillota</taxon>
        <taxon>Clostridia</taxon>
        <taxon>Lachnospirales</taxon>
        <taxon>Lachnospiraceae</taxon>
        <taxon>Mediterraneibacter</taxon>
    </lineage>
</organism>
<feature type="signal peptide" evidence="8">
    <location>
        <begin position="1"/>
        <end position="24"/>
    </location>
</feature>
<evidence type="ECO:0000256" key="1">
    <source>
        <dbReference type="ARBA" id="ARBA00006699"/>
    </source>
</evidence>
<gene>
    <name evidence="10" type="ORF">H9817_09245</name>
</gene>
<feature type="active site" evidence="5">
    <location>
        <position position="1100"/>
    </location>
</feature>
<dbReference type="InterPro" id="IPR000421">
    <property type="entry name" value="FA58C"/>
</dbReference>
<dbReference type="SUPFAM" id="SSF56219">
    <property type="entry name" value="DNase I-like"/>
    <property type="match status" value="1"/>
</dbReference>
<dbReference type="Gene3D" id="2.70.98.10">
    <property type="match status" value="1"/>
</dbReference>
<feature type="compositionally biased region" description="Gly residues" evidence="6">
    <location>
        <begin position="1807"/>
        <end position="1828"/>
    </location>
</feature>
<dbReference type="InterPro" id="IPR004103">
    <property type="entry name" value="Lyase_8_C"/>
</dbReference>
<sequence length="1870" mass="204191">WKSVSALLLALVMCVTQIQPAVLAAGSSAGSSSNLAQGKAVTYSGVEGDKNSSGEWTYPQFVGEMAVDGDSSTRWSAAKQDEQWLIVDLGAVYELSTITIDFHAESPEYEMLVSEDGTDYTSVAKVTDGSQGDTVTKSFDVSGASARYIQYQQHSMWLHSGNGQYYGSSISEITVTEHKDYEITPDTLRVGTFNIAANKKPDMDELRALTEKYNLEVVGLQEVDMFTSRNAYDMLKAFQGDTYPAGCFSKAIDYGGGEYGIGTVSKYEFTENSYENLDTTGAGEGSENRVFQRSVFEKEGREVAFYNTHFSYENPEVRVKQFAQLKEALENDDVEYKIVVGDFNADQYQSEFNTMLESLDMANGYQGVWYETYNGVDETMKVNTIDNIFVTRNLSIESVEMDETELSDHNLFMAELKFLDEPQVSTEWLRAVLEEADSINGDDYTAESYEALRNAVEAGRAMMENPTGQTAVDDAAREVLAAIDNLEEFNLAAGKNVTYSGVEGDKNSDGSWVYPQFVGEMAVDGSQDTRWSAAKTDEQWLQVDLGEVKEISQILIYFHAASPEWEVQISEDGEKWTTVYEETDGEEGGPTITEQITFPMQNARYVRYQQNKMWLHATNGRYYGSSIIELEVYHSFAAESIEITNPTDAISVGDTYQLDVKVLPELAGNNPLTYTSSAPDVISVDDEGTLEALKEGAAVITVADQADPDVKASMEIQAVDGEITVSKFVFDEESKDITSRESRFLEYSVYPSNAVNPDVEVEWSSSDPDVAAVNEDGLVKAVSEGSAVITVQSKDDADVKGSVQINVAAPSYNTEYDTMMDRWQTRVTGGDSLDMEDEDVKAYVQTISDEGEELWASLNKSEDRTYLWEKVASDTTSADYTTQFTKIKSLALAFGVQGSALYENKELLNDIVDAIQFMVTDKQYNGSYWTGNWWDWQIGCTQPLVDTLMVISDYVDYSEIETAVKSIEGYAKRPSIQWPSYTATGANRTDIGLSVLGSAILAKNDERMNLVKTEVPDVMKLVTSGDGLYADGSVVQHTKHAYSGSYGNELLKGVGRIQSIIAGTSFDITDERINNVYETVINGYIPLMHKGQMMSMVNGRSISRAPGTNPFTTEFAAGSETISNIMLLAAGAPEEYSSAFKSAVKYWLEESSGEYDFYANARDFDALLGAKEIMNDSSVTAEKYEGMKVYGSMDRVVQVNEDYTAGLSMYSSRIYNYEFGNTENKKGWHTGDGVLYIYNNDLKQYGEGYWPTVDPYRLPGTTVDTKELADGSGYNKTSPQSWVGGATDGTNGAAGMFYNTTNLGQGMDLKAQKSWFFLDGKIVALGAGINGTTDATIETTVENRMMTSDENEISYNGEAWDKDNEELRAEAGDYVHFIGTGEGNDIGYVYLEDADIYLAQETRSGKYSDINEYFVSDTEYKNTFFKMGINHGDSVEDGTYEYVLLPGSTEEETAEFARNNTIEVVRNDADVQAVKDTESGVFAMNVWPVDGASVNGITVNASASVYTQTADGVMTIAISEPKQQDVQLQLTLEDGYVEVISADEGVTVNEDGSFSIDTTDSAGASYIIKVKTSADSVSKKTLEFFLNKAKGYVEDGTVGGLVESIQKMFEDAIAKGEAVMADEDATREEVLDAAADLMFAIHALEMKAADKTDLEMALELAEMIDLTKYVEAGQPEFLAAKEAAEAVMANGDAMQAETDEAWNDLVEAMNALRLKADKSVLEDLINQTEDLDLTGYTEESVSVFRAALAAANDILADETLSVDDQTKVNEAVSALQAAVDGLEKPQGGQDGDTENPDSGQNGNDGQAAGGNTGDGTGAGDNNGSGSGNGKAPAAVQTGDSAIMLYVFLAAGAASLAVLGAALYARKKVLN</sequence>
<dbReference type="Gene3D" id="1.50.10.100">
    <property type="entry name" value="Chondroitin AC/alginate lyase"/>
    <property type="match status" value="1"/>
</dbReference>
<dbReference type="PROSITE" id="PS50022">
    <property type="entry name" value="FA58C_3"/>
    <property type="match status" value="2"/>
</dbReference>
<dbReference type="Gene3D" id="3.60.10.10">
    <property type="entry name" value="Endonuclease/exonuclease/phosphatase"/>
    <property type="match status" value="1"/>
</dbReference>
<dbReference type="Pfam" id="PF02278">
    <property type="entry name" value="Lyase_8"/>
    <property type="match status" value="1"/>
</dbReference>
<dbReference type="Pfam" id="PF22633">
    <property type="entry name" value="F5_F8_type_C_2"/>
    <property type="match status" value="1"/>
</dbReference>
<dbReference type="Pfam" id="PF02884">
    <property type="entry name" value="Lyase_8_C"/>
    <property type="match status" value="1"/>
</dbReference>
<reference evidence="10" key="2">
    <citation type="submission" date="2021-04" db="EMBL/GenBank/DDBJ databases">
        <authorList>
            <person name="Gilroy R."/>
        </authorList>
    </citation>
    <scope>NUCLEOTIDE SEQUENCE</scope>
    <source>
        <strain evidence="10">ChiGjej1B1-13045</strain>
    </source>
</reference>
<evidence type="ECO:0000313" key="10">
    <source>
        <dbReference type="EMBL" id="HIZ14093.1"/>
    </source>
</evidence>
<protein>
    <submittedName>
        <fullName evidence="10">Discoidin domain-containing protein</fullName>
    </submittedName>
</protein>
<dbReference type="Gene3D" id="2.60.220.10">
    <property type="entry name" value="Polysaccharide lyase family 8-like, C-terminal"/>
    <property type="match status" value="1"/>
</dbReference>
<evidence type="ECO:0000256" key="5">
    <source>
        <dbReference type="PIRSR" id="PIRSR638970-1"/>
    </source>
</evidence>
<evidence type="ECO:0000256" key="4">
    <source>
        <dbReference type="ARBA" id="ARBA00023295"/>
    </source>
</evidence>
<dbReference type="Pfam" id="PF00754">
    <property type="entry name" value="F5_F8_type_C"/>
    <property type="match status" value="1"/>
</dbReference>
<dbReference type="GO" id="GO:0016798">
    <property type="term" value="F:hydrolase activity, acting on glycosyl bonds"/>
    <property type="evidence" value="ECO:0007669"/>
    <property type="project" value="UniProtKB-KW"/>
</dbReference>
<evidence type="ECO:0000256" key="7">
    <source>
        <dbReference type="SAM" id="Phobius"/>
    </source>
</evidence>
<keyword evidence="7" id="KW-0812">Transmembrane</keyword>
<feature type="domain" description="F5/8 type C" evidence="9">
    <location>
        <begin position="28"/>
        <end position="151"/>
    </location>
</feature>
<evidence type="ECO:0000256" key="3">
    <source>
        <dbReference type="ARBA" id="ARBA00023239"/>
    </source>
</evidence>
<dbReference type="Gene3D" id="1.20.1270.90">
    <property type="entry name" value="AF1782-like"/>
    <property type="match status" value="4"/>
</dbReference>
<dbReference type="SMART" id="SM00635">
    <property type="entry name" value="BID_2"/>
    <property type="match status" value="2"/>
</dbReference>
<proteinExistence type="inferred from homology"/>
<accession>A0A9D2DBU7</accession>
<dbReference type="EMBL" id="DXCD01000236">
    <property type="protein sequence ID" value="HIZ14093.1"/>
    <property type="molecule type" value="Genomic_DNA"/>
</dbReference>
<comment type="caution">
    <text evidence="10">The sequence shown here is derived from an EMBL/GenBank/DDBJ whole genome shotgun (WGS) entry which is preliminary data.</text>
</comment>
<keyword evidence="7" id="KW-0472">Membrane</keyword>
<dbReference type="Pfam" id="PF08124">
    <property type="entry name" value="Lyase_8_N"/>
    <property type="match status" value="1"/>
</dbReference>
<feature type="chain" id="PRO_5038669436" evidence="8">
    <location>
        <begin position="25"/>
        <end position="1870"/>
    </location>
</feature>
<dbReference type="SUPFAM" id="SSF48230">
    <property type="entry name" value="Chondroitin AC/alginate lyase"/>
    <property type="match status" value="1"/>
</dbReference>
<keyword evidence="4" id="KW-0378">Hydrolase</keyword>
<dbReference type="Gene3D" id="2.60.120.260">
    <property type="entry name" value="Galactose-binding domain-like"/>
    <property type="match status" value="2"/>
</dbReference>
<reference evidence="10" key="1">
    <citation type="journal article" date="2021" name="PeerJ">
        <title>Extensive microbial diversity within the chicken gut microbiome revealed by metagenomics and culture.</title>
        <authorList>
            <person name="Gilroy R."/>
            <person name="Ravi A."/>
            <person name="Getino M."/>
            <person name="Pursley I."/>
            <person name="Horton D.L."/>
            <person name="Alikhan N.F."/>
            <person name="Baker D."/>
            <person name="Gharbi K."/>
            <person name="Hall N."/>
            <person name="Watson M."/>
            <person name="Adriaenssens E.M."/>
            <person name="Foster-Nyarko E."/>
            <person name="Jarju S."/>
            <person name="Secka A."/>
            <person name="Antonio M."/>
            <person name="Oren A."/>
            <person name="Chaudhuri R.R."/>
            <person name="La Ragione R."/>
            <person name="Hildebrand F."/>
            <person name="Pallen M.J."/>
        </authorList>
    </citation>
    <scope>NUCLEOTIDE SEQUENCE</scope>
    <source>
        <strain evidence="10">ChiGjej1B1-13045</strain>
    </source>
</reference>
<dbReference type="SUPFAM" id="SSF74650">
    <property type="entry name" value="Galactose mutarotase-like"/>
    <property type="match status" value="1"/>
</dbReference>
<feature type="active site" evidence="5">
    <location>
        <position position="1037"/>
    </location>
</feature>
<dbReference type="GO" id="GO:0005576">
    <property type="term" value="C:extracellular region"/>
    <property type="evidence" value="ECO:0007669"/>
    <property type="project" value="InterPro"/>
</dbReference>
<evidence type="ECO:0000256" key="6">
    <source>
        <dbReference type="SAM" id="MobiDB-lite"/>
    </source>
</evidence>
<feature type="non-terminal residue" evidence="10">
    <location>
        <position position="1"/>
    </location>
</feature>
<dbReference type="Pfam" id="PF02368">
    <property type="entry name" value="Big_2"/>
    <property type="match status" value="2"/>
</dbReference>
<dbReference type="InterPro" id="IPR008929">
    <property type="entry name" value="Chondroitin_lyas"/>
</dbReference>
<dbReference type="CDD" id="cd01083">
    <property type="entry name" value="GAG_Lyase"/>
    <property type="match status" value="1"/>
</dbReference>
<dbReference type="PANTHER" id="PTHR38481:SF1">
    <property type="entry name" value="HYALURONATE LYASE"/>
    <property type="match status" value="1"/>
</dbReference>
<dbReference type="GO" id="GO:0016837">
    <property type="term" value="F:carbon-oxygen lyase activity, acting on polysaccharides"/>
    <property type="evidence" value="ECO:0007669"/>
    <property type="project" value="UniProtKB-ARBA"/>
</dbReference>
<keyword evidence="7" id="KW-1133">Transmembrane helix</keyword>
<feature type="transmembrane region" description="Helical" evidence="7">
    <location>
        <begin position="1842"/>
        <end position="1864"/>
    </location>
</feature>
<dbReference type="InterPro" id="IPR014718">
    <property type="entry name" value="GH-type_carb-bd"/>
</dbReference>
<dbReference type="GO" id="GO:0030246">
    <property type="term" value="F:carbohydrate binding"/>
    <property type="evidence" value="ECO:0007669"/>
    <property type="project" value="InterPro"/>
</dbReference>
<keyword evidence="2 8" id="KW-0732">Signal</keyword>
<feature type="region of interest" description="Disordered" evidence="6">
    <location>
        <begin position="1780"/>
        <end position="1833"/>
    </location>
</feature>
<dbReference type="InterPro" id="IPR003343">
    <property type="entry name" value="Big_2"/>
</dbReference>
<dbReference type="InterPro" id="IPR011013">
    <property type="entry name" value="Gal_mutarotase_sf_dom"/>
</dbReference>
<dbReference type="Pfam" id="PF07554">
    <property type="entry name" value="FIVAR"/>
    <property type="match status" value="4"/>
</dbReference>
<dbReference type="SUPFAM" id="SSF49785">
    <property type="entry name" value="Galactose-binding domain-like"/>
    <property type="match status" value="2"/>
</dbReference>
<name>A0A9D2DBU7_9FIRM</name>
<dbReference type="InterPro" id="IPR008964">
    <property type="entry name" value="Invasin/intimin_cell_adhesion"/>
</dbReference>
<keyword evidence="3" id="KW-0456">Lyase</keyword>
<dbReference type="SUPFAM" id="SSF49863">
    <property type="entry name" value="Hyaluronate lyase-like, C-terminal domain"/>
    <property type="match status" value="1"/>
</dbReference>